<evidence type="ECO:0000256" key="2">
    <source>
        <dbReference type="ARBA" id="ARBA00018987"/>
    </source>
</evidence>
<dbReference type="InterPro" id="IPR013894">
    <property type="entry name" value="RMI1_OB"/>
</dbReference>
<name>A0AAV8UYL5_9RHOD</name>
<evidence type="ECO:0000313" key="4">
    <source>
        <dbReference type="EMBL" id="KAJ8906157.1"/>
    </source>
</evidence>
<gene>
    <name evidence="4" type="ORF">NDN08_002652</name>
</gene>
<comment type="similarity">
    <text evidence="1">Belongs to the RMI1 family.</text>
</comment>
<dbReference type="Proteomes" id="UP001157974">
    <property type="component" value="Unassembled WGS sequence"/>
</dbReference>
<organism evidence="4 5">
    <name type="scientific">Rhodosorus marinus</name>
    <dbReference type="NCBI Taxonomy" id="101924"/>
    <lineage>
        <taxon>Eukaryota</taxon>
        <taxon>Rhodophyta</taxon>
        <taxon>Stylonematophyceae</taxon>
        <taxon>Stylonematales</taxon>
        <taxon>Stylonemataceae</taxon>
        <taxon>Rhodosorus</taxon>
    </lineage>
</organism>
<dbReference type="Gene3D" id="2.40.50.770">
    <property type="entry name" value="RecQ-mediated genome instability protein Rmi1, C-terminal domain"/>
    <property type="match status" value="1"/>
</dbReference>
<evidence type="ECO:0000259" key="3">
    <source>
        <dbReference type="Pfam" id="PF08585"/>
    </source>
</evidence>
<evidence type="ECO:0000313" key="5">
    <source>
        <dbReference type="Proteomes" id="UP001157974"/>
    </source>
</evidence>
<accession>A0AAV8UYL5</accession>
<dbReference type="AlphaFoldDB" id="A0AAV8UYL5"/>
<protein>
    <recommendedName>
        <fullName evidence="2">RecQ-mediated genome instability protein 1</fullName>
    </recommendedName>
</protein>
<sequence length="200" mass="21412">MAGSLADVLSSRGVLPLKDDVLARMTTSERAWDFVLQSDLDSIVKRTGPDNGGHFATKLVQIMDVISIGTPDAREDVKASPARTLSLSVSDGRNIYTAIEYKSMPALAVSTLPGTKLLLKAPLVQRGLIFVTPDTAEVLPSYVPSLAERNASLRLQPSGTGRRLDLGGIASIPNEENEDDVDDNLLIETLQRIESNAGGQ</sequence>
<dbReference type="GO" id="GO:0000712">
    <property type="term" value="P:resolution of meiotic recombination intermediates"/>
    <property type="evidence" value="ECO:0007669"/>
    <property type="project" value="TreeGrafter"/>
</dbReference>
<dbReference type="Pfam" id="PF08585">
    <property type="entry name" value="RMI1_N_C"/>
    <property type="match status" value="1"/>
</dbReference>
<keyword evidence="5" id="KW-1185">Reference proteome</keyword>
<dbReference type="PANTHER" id="PTHR14790">
    <property type="entry name" value="RECQ-MEDIATED GENOME INSTABILITY PROTEIN 1 RMI1"/>
    <property type="match status" value="1"/>
</dbReference>
<proteinExistence type="inferred from homology"/>
<feature type="domain" description="RecQ mediated genome instability protein 1 OB-fold" evidence="3">
    <location>
        <begin position="75"/>
        <end position="151"/>
    </location>
</feature>
<dbReference type="GO" id="GO:0031422">
    <property type="term" value="C:RecQ family helicase-topoisomerase III complex"/>
    <property type="evidence" value="ECO:0007669"/>
    <property type="project" value="TreeGrafter"/>
</dbReference>
<comment type="caution">
    <text evidence="4">The sequence shown here is derived from an EMBL/GenBank/DDBJ whole genome shotgun (WGS) entry which is preliminary data.</text>
</comment>
<dbReference type="InterPro" id="IPR042470">
    <property type="entry name" value="RMI1_N_C_sf"/>
</dbReference>
<dbReference type="GO" id="GO:0000724">
    <property type="term" value="P:double-strand break repair via homologous recombination"/>
    <property type="evidence" value="ECO:0007669"/>
    <property type="project" value="TreeGrafter"/>
</dbReference>
<dbReference type="EMBL" id="JAMWBK010000004">
    <property type="protein sequence ID" value="KAJ8906157.1"/>
    <property type="molecule type" value="Genomic_DNA"/>
</dbReference>
<evidence type="ECO:0000256" key="1">
    <source>
        <dbReference type="ARBA" id="ARBA00006395"/>
    </source>
</evidence>
<dbReference type="GO" id="GO:0016604">
    <property type="term" value="C:nuclear body"/>
    <property type="evidence" value="ECO:0007669"/>
    <property type="project" value="TreeGrafter"/>
</dbReference>
<reference evidence="4 5" key="1">
    <citation type="journal article" date="2023" name="Nat. Commun.">
        <title>Origin of minicircular mitochondrial genomes in red algae.</title>
        <authorList>
            <person name="Lee Y."/>
            <person name="Cho C.H."/>
            <person name="Lee Y.M."/>
            <person name="Park S.I."/>
            <person name="Yang J.H."/>
            <person name="West J.A."/>
            <person name="Bhattacharya D."/>
            <person name="Yoon H.S."/>
        </authorList>
    </citation>
    <scope>NUCLEOTIDE SEQUENCE [LARGE SCALE GENOMIC DNA]</scope>
    <source>
        <strain evidence="4 5">CCMP1338</strain>
        <tissue evidence="4">Whole cell</tissue>
    </source>
</reference>
<dbReference type="PANTHER" id="PTHR14790:SF15">
    <property type="entry name" value="RECQ-MEDIATED GENOME INSTABILITY PROTEIN 1"/>
    <property type="match status" value="1"/>
</dbReference>